<dbReference type="EMBL" id="MN738838">
    <property type="protein sequence ID" value="QHT39037.1"/>
    <property type="molecule type" value="Genomic_DNA"/>
</dbReference>
<proteinExistence type="predicted"/>
<reference evidence="1" key="1">
    <citation type="journal article" date="2020" name="Nature">
        <title>Giant virus diversity and host interactions through global metagenomics.</title>
        <authorList>
            <person name="Schulz F."/>
            <person name="Roux S."/>
            <person name="Paez-Espino D."/>
            <person name="Jungbluth S."/>
            <person name="Walsh D.A."/>
            <person name="Denef V.J."/>
            <person name="McMahon K.D."/>
            <person name="Konstantinidis K.T."/>
            <person name="Eloe-Fadrosh E.A."/>
            <person name="Kyrpides N.C."/>
            <person name="Woyke T."/>
        </authorList>
    </citation>
    <scope>NUCLEOTIDE SEQUENCE</scope>
    <source>
        <strain evidence="1">GVMAG-S-ERX556126-94</strain>
    </source>
</reference>
<evidence type="ECO:0000313" key="1">
    <source>
        <dbReference type="EMBL" id="QHT39037.1"/>
    </source>
</evidence>
<dbReference type="AlphaFoldDB" id="A0A6C0FB07"/>
<organism evidence="1">
    <name type="scientific">viral metagenome</name>
    <dbReference type="NCBI Taxonomy" id="1070528"/>
    <lineage>
        <taxon>unclassified sequences</taxon>
        <taxon>metagenomes</taxon>
        <taxon>organismal metagenomes</taxon>
    </lineage>
</organism>
<name>A0A6C0FB07_9ZZZZ</name>
<sequence>MFKLIVIVYIFTNVFTNVYDTMMVEKDAPIRNMKEFIENQQHREDQLRLHCKLNNFVIIPKKNIYETIYDDMKNYVKTNIEQNIYPVLYDTPIQCESYDDFIRKSQKNTNINRELEFNNMIFILINNNPTTWQLEIDNLQLEINDIRN</sequence>
<protein>
    <submittedName>
        <fullName evidence="1">Uncharacterized protein</fullName>
    </submittedName>
</protein>
<accession>A0A6C0FB07</accession>